<evidence type="ECO:0000313" key="7">
    <source>
        <dbReference type="Proteomes" id="UP001431784"/>
    </source>
</evidence>
<keyword evidence="7" id="KW-1185">Reference proteome</keyword>
<dbReference type="InterPro" id="IPR005119">
    <property type="entry name" value="LysR_subst-bd"/>
</dbReference>
<comment type="caution">
    <text evidence="6">The sequence shown here is derived from an EMBL/GenBank/DDBJ whole genome shotgun (WGS) entry which is preliminary data.</text>
</comment>
<dbReference type="PANTHER" id="PTHR30537">
    <property type="entry name" value="HTH-TYPE TRANSCRIPTIONAL REGULATOR"/>
    <property type="match status" value="1"/>
</dbReference>
<dbReference type="Pfam" id="PF03466">
    <property type="entry name" value="LysR_substrate"/>
    <property type="match status" value="1"/>
</dbReference>
<comment type="similarity">
    <text evidence="1">Belongs to the LysR transcriptional regulatory family.</text>
</comment>
<proteinExistence type="inferred from homology"/>
<dbReference type="InterPro" id="IPR000847">
    <property type="entry name" value="LysR_HTH_N"/>
</dbReference>
<dbReference type="SUPFAM" id="SSF46785">
    <property type="entry name" value="Winged helix' DNA-binding domain"/>
    <property type="match status" value="1"/>
</dbReference>
<keyword evidence="3" id="KW-0238">DNA-binding</keyword>
<sequence>MTKRRVTKRSNLPLNALRSFEAAARLGRQHAAAEELLVTHGAISRQICKLEEYLGLDLFSGAKRTPELTPEGQRLLEELTPAFDQLDAAVRRVLDEKERVLRVSCYSTFAMLWLIPRLSRFREIHPDIVVQLSTDSADMGAARMAHDLKVLLLDSKTDLGPHDSILVNEKLGYILSPRHLTEGVAAKPDLLCQIPQIATSTRLDAWLVWVGLTGMDQAFQPQSAAMIYEHYSFAIEAVTNGLGGCVAPYHLIVDRLDEGRLVAPFGFVESKRTYVARSVCAPNRRSKAFITWLQNELT</sequence>
<dbReference type="InterPro" id="IPR036390">
    <property type="entry name" value="WH_DNA-bd_sf"/>
</dbReference>
<evidence type="ECO:0000256" key="2">
    <source>
        <dbReference type="ARBA" id="ARBA00023015"/>
    </source>
</evidence>
<evidence type="ECO:0000256" key="4">
    <source>
        <dbReference type="ARBA" id="ARBA00023163"/>
    </source>
</evidence>
<evidence type="ECO:0000259" key="5">
    <source>
        <dbReference type="PROSITE" id="PS50931"/>
    </source>
</evidence>
<dbReference type="SUPFAM" id="SSF53850">
    <property type="entry name" value="Periplasmic binding protein-like II"/>
    <property type="match status" value="1"/>
</dbReference>
<accession>A0ABT5TES9</accession>
<keyword evidence="4" id="KW-0804">Transcription</keyword>
<dbReference type="Proteomes" id="UP001431784">
    <property type="component" value="Unassembled WGS sequence"/>
</dbReference>
<dbReference type="EMBL" id="JAQZSM010000043">
    <property type="protein sequence ID" value="MDD7973633.1"/>
    <property type="molecule type" value="Genomic_DNA"/>
</dbReference>
<keyword evidence="2" id="KW-0805">Transcription regulation</keyword>
<evidence type="ECO:0000313" key="6">
    <source>
        <dbReference type="EMBL" id="MDD7973633.1"/>
    </source>
</evidence>
<reference evidence="6" key="1">
    <citation type="submission" date="2023-02" db="EMBL/GenBank/DDBJ databases">
        <title>Description of Roseinatronobacter alkalisoli sp. nov., an alkaliphilic bacerium isolated from soda soil.</title>
        <authorList>
            <person name="Wei W."/>
        </authorList>
    </citation>
    <scope>NUCLEOTIDE SEQUENCE</scope>
    <source>
        <strain evidence="6">HJB301</strain>
    </source>
</reference>
<dbReference type="InterPro" id="IPR036388">
    <property type="entry name" value="WH-like_DNA-bd_sf"/>
</dbReference>
<dbReference type="Gene3D" id="1.10.10.10">
    <property type="entry name" value="Winged helix-like DNA-binding domain superfamily/Winged helix DNA-binding domain"/>
    <property type="match status" value="1"/>
</dbReference>
<name>A0ABT5TES9_9RHOB</name>
<dbReference type="PANTHER" id="PTHR30537:SF74">
    <property type="entry name" value="HTH-TYPE TRANSCRIPTIONAL REGULATOR TRPI"/>
    <property type="match status" value="1"/>
</dbReference>
<feature type="domain" description="HTH lysR-type" evidence="5">
    <location>
        <begin position="12"/>
        <end position="69"/>
    </location>
</feature>
<evidence type="ECO:0000256" key="3">
    <source>
        <dbReference type="ARBA" id="ARBA00023125"/>
    </source>
</evidence>
<dbReference type="Gene3D" id="3.40.190.10">
    <property type="entry name" value="Periplasmic binding protein-like II"/>
    <property type="match status" value="2"/>
</dbReference>
<dbReference type="Pfam" id="PF00126">
    <property type="entry name" value="HTH_1"/>
    <property type="match status" value="1"/>
</dbReference>
<dbReference type="RefSeq" id="WP_274354298.1">
    <property type="nucleotide sequence ID" value="NZ_JAQZSM010000043.1"/>
</dbReference>
<dbReference type="PROSITE" id="PS50931">
    <property type="entry name" value="HTH_LYSR"/>
    <property type="match status" value="1"/>
</dbReference>
<dbReference type="InterPro" id="IPR058163">
    <property type="entry name" value="LysR-type_TF_proteobact-type"/>
</dbReference>
<protein>
    <submittedName>
        <fullName evidence="6">LysR substrate-binding domain-containing protein</fullName>
    </submittedName>
</protein>
<organism evidence="6 7">
    <name type="scientific">Roseinatronobacter alkalisoli</name>
    <dbReference type="NCBI Taxonomy" id="3028235"/>
    <lineage>
        <taxon>Bacteria</taxon>
        <taxon>Pseudomonadati</taxon>
        <taxon>Pseudomonadota</taxon>
        <taxon>Alphaproteobacteria</taxon>
        <taxon>Rhodobacterales</taxon>
        <taxon>Paracoccaceae</taxon>
        <taxon>Roseinatronobacter</taxon>
    </lineage>
</organism>
<evidence type="ECO:0000256" key="1">
    <source>
        <dbReference type="ARBA" id="ARBA00009437"/>
    </source>
</evidence>
<gene>
    <name evidence="6" type="ORF">PUT78_21465</name>
</gene>